<dbReference type="Proteomes" id="UP000000305">
    <property type="component" value="Unassembled WGS sequence"/>
</dbReference>
<evidence type="ECO:0000313" key="11">
    <source>
        <dbReference type="Proteomes" id="UP000000305"/>
    </source>
</evidence>
<keyword evidence="6 7" id="KW-0472">Membrane</keyword>
<dbReference type="OMA" id="RYNFLRY"/>
<sequence length="341" mass="40057">MIWMQNVLDNSEVYPHVSHLIYPVFVSVFVTAIRSLIERCFFEPLGISNGLKSSKSPITKNDALEVAFLNSGRNEHKNRYWIHNLAKQVNWSDDQVERWMWCRYYENQPTELMYFKECGWRFTYHTTLFIIGVLMLSDKSWLWNIDECWTDFPNQRISADVWWYYIIHLSVYMSHTCSQLLSRKRSDFVEMFIHHVVTILLMTLSWVSNTVRIGTLVLVVHDSADIFMEAARIAKFLKYPRICNLGFGLFFIIWIISRLGIFPFYILKNIWFDAAIDVLGSPVIALLILLLYVLLGLHLFWTFLILKILYQFIISGKIADDSRSFSADLPSDDGESKKKTN</sequence>
<evidence type="ECO:0000256" key="7">
    <source>
        <dbReference type="PROSITE-ProRule" id="PRU00205"/>
    </source>
</evidence>
<name>E9HBL7_DAPPU</name>
<feature type="transmembrane region" description="Helical" evidence="8">
    <location>
        <begin position="162"/>
        <end position="181"/>
    </location>
</feature>
<dbReference type="PhylomeDB" id="E9HBL7"/>
<dbReference type="HOGENOM" id="CLU_028277_1_2_1"/>
<feature type="transmembrane region" description="Helical" evidence="8">
    <location>
        <begin position="245"/>
        <end position="267"/>
    </location>
</feature>
<comment type="pathway">
    <text evidence="2">Lipid metabolism; sphingolipid metabolism.</text>
</comment>
<feature type="transmembrane region" description="Helical" evidence="8">
    <location>
        <begin position="20"/>
        <end position="37"/>
    </location>
</feature>
<evidence type="ECO:0000256" key="8">
    <source>
        <dbReference type="SAM" id="Phobius"/>
    </source>
</evidence>
<keyword evidence="4 7" id="KW-0812">Transmembrane</keyword>
<dbReference type="SMART" id="SM00724">
    <property type="entry name" value="TLC"/>
    <property type="match status" value="1"/>
</dbReference>
<evidence type="ECO:0000256" key="4">
    <source>
        <dbReference type="ARBA" id="ARBA00022692"/>
    </source>
</evidence>
<feature type="transmembrane region" description="Helical" evidence="8">
    <location>
        <begin position="279"/>
        <end position="306"/>
    </location>
</feature>
<evidence type="ECO:0000256" key="1">
    <source>
        <dbReference type="ARBA" id="ARBA00004141"/>
    </source>
</evidence>
<dbReference type="InterPro" id="IPR006634">
    <property type="entry name" value="TLC-dom"/>
</dbReference>
<evidence type="ECO:0000256" key="2">
    <source>
        <dbReference type="ARBA" id="ARBA00004760"/>
    </source>
</evidence>
<dbReference type="STRING" id="6669.E9HBL7"/>
<dbReference type="PANTHER" id="PTHR12560">
    <property type="entry name" value="LONGEVITY ASSURANCE FACTOR 1 LAG1"/>
    <property type="match status" value="1"/>
</dbReference>
<dbReference type="GO" id="GO:0046513">
    <property type="term" value="P:ceramide biosynthetic process"/>
    <property type="evidence" value="ECO:0000318"/>
    <property type="project" value="GO_Central"/>
</dbReference>
<evidence type="ECO:0000256" key="5">
    <source>
        <dbReference type="ARBA" id="ARBA00022989"/>
    </source>
</evidence>
<dbReference type="GO" id="GO:0016020">
    <property type="term" value="C:membrane"/>
    <property type="evidence" value="ECO:0007669"/>
    <property type="project" value="UniProtKB-SubCell"/>
</dbReference>
<dbReference type="eggNOG" id="KOG1607">
    <property type="taxonomic scope" value="Eukaryota"/>
</dbReference>
<dbReference type="EMBL" id="GL732616">
    <property type="protein sequence ID" value="EFX70868.1"/>
    <property type="molecule type" value="Genomic_DNA"/>
</dbReference>
<dbReference type="KEGG" id="dpx:DAPPUDRAFT_309267"/>
<accession>E9HBL7</accession>
<dbReference type="PANTHER" id="PTHR12560:SF0">
    <property type="entry name" value="LD18904P"/>
    <property type="match status" value="1"/>
</dbReference>
<protein>
    <recommendedName>
        <fullName evidence="9">TLC domain-containing protein</fullName>
    </recommendedName>
</protein>
<dbReference type="UniPathway" id="UPA00222"/>
<comment type="pathway">
    <text evidence="3">Sphingolipid metabolism.</text>
</comment>
<dbReference type="InterPro" id="IPR016439">
    <property type="entry name" value="Lag1/Lac1-like"/>
</dbReference>
<evidence type="ECO:0000256" key="3">
    <source>
        <dbReference type="ARBA" id="ARBA00004991"/>
    </source>
</evidence>
<keyword evidence="11" id="KW-1185">Reference proteome</keyword>
<organism evidence="10 11">
    <name type="scientific">Daphnia pulex</name>
    <name type="common">Water flea</name>
    <dbReference type="NCBI Taxonomy" id="6669"/>
    <lineage>
        <taxon>Eukaryota</taxon>
        <taxon>Metazoa</taxon>
        <taxon>Ecdysozoa</taxon>
        <taxon>Arthropoda</taxon>
        <taxon>Crustacea</taxon>
        <taxon>Branchiopoda</taxon>
        <taxon>Diplostraca</taxon>
        <taxon>Cladocera</taxon>
        <taxon>Anomopoda</taxon>
        <taxon>Daphniidae</taxon>
        <taxon>Daphnia</taxon>
    </lineage>
</organism>
<dbReference type="AlphaFoldDB" id="E9HBL7"/>
<dbReference type="PROSITE" id="PS50922">
    <property type="entry name" value="TLC"/>
    <property type="match status" value="1"/>
</dbReference>
<gene>
    <name evidence="10" type="ORF">DAPPUDRAFT_309267</name>
</gene>
<feature type="domain" description="TLC" evidence="9">
    <location>
        <begin position="113"/>
        <end position="314"/>
    </location>
</feature>
<dbReference type="GO" id="GO:0050291">
    <property type="term" value="F:sphingosine N-acyltransferase activity"/>
    <property type="evidence" value="ECO:0000318"/>
    <property type="project" value="GO_Central"/>
</dbReference>
<evidence type="ECO:0000256" key="6">
    <source>
        <dbReference type="ARBA" id="ARBA00023136"/>
    </source>
</evidence>
<evidence type="ECO:0000259" key="9">
    <source>
        <dbReference type="PROSITE" id="PS50922"/>
    </source>
</evidence>
<dbReference type="OrthoDB" id="537032at2759"/>
<proteinExistence type="predicted"/>
<dbReference type="InParanoid" id="E9HBL7"/>
<keyword evidence="5 8" id="KW-1133">Transmembrane helix</keyword>
<evidence type="ECO:0000313" key="10">
    <source>
        <dbReference type="EMBL" id="EFX70868.1"/>
    </source>
</evidence>
<reference evidence="10 11" key="1">
    <citation type="journal article" date="2011" name="Science">
        <title>The ecoresponsive genome of Daphnia pulex.</title>
        <authorList>
            <person name="Colbourne J.K."/>
            <person name="Pfrender M.E."/>
            <person name="Gilbert D."/>
            <person name="Thomas W.K."/>
            <person name="Tucker A."/>
            <person name="Oakley T.H."/>
            <person name="Tokishita S."/>
            <person name="Aerts A."/>
            <person name="Arnold G.J."/>
            <person name="Basu M.K."/>
            <person name="Bauer D.J."/>
            <person name="Caceres C.E."/>
            <person name="Carmel L."/>
            <person name="Casola C."/>
            <person name="Choi J.H."/>
            <person name="Detter J.C."/>
            <person name="Dong Q."/>
            <person name="Dusheyko S."/>
            <person name="Eads B.D."/>
            <person name="Frohlich T."/>
            <person name="Geiler-Samerotte K.A."/>
            <person name="Gerlach D."/>
            <person name="Hatcher P."/>
            <person name="Jogdeo S."/>
            <person name="Krijgsveld J."/>
            <person name="Kriventseva E.V."/>
            <person name="Kultz D."/>
            <person name="Laforsch C."/>
            <person name="Lindquist E."/>
            <person name="Lopez J."/>
            <person name="Manak J.R."/>
            <person name="Muller J."/>
            <person name="Pangilinan J."/>
            <person name="Patwardhan R.P."/>
            <person name="Pitluck S."/>
            <person name="Pritham E.J."/>
            <person name="Rechtsteiner A."/>
            <person name="Rho M."/>
            <person name="Rogozin I.B."/>
            <person name="Sakarya O."/>
            <person name="Salamov A."/>
            <person name="Schaack S."/>
            <person name="Shapiro H."/>
            <person name="Shiga Y."/>
            <person name="Skalitzky C."/>
            <person name="Smith Z."/>
            <person name="Souvorov A."/>
            <person name="Sung W."/>
            <person name="Tang Z."/>
            <person name="Tsuchiya D."/>
            <person name="Tu H."/>
            <person name="Vos H."/>
            <person name="Wang M."/>
            <person name="Wolf Y.I."/>
            <person name="Yamagata H."/>
            <person name="Yamada T."/>
            <person name="Ye Y."/>
            <person name="Shaw J.R."/>
            <person name="Andrews J."/>
            <person name="Crease T.J."/>
            <person name="Tang H."/>
            <person name="Lucas S.M."/>
            <person name="Robertson H.M."/>
            <person name="Bork P."/>
            <person name="Koonin E.V."/>
            <person name="Zdobnov E.M."/>
            <person name="Grigoriev I.V."/>
            <person name="Lynch M."/>
            <person name="Boore J.L."/>
        </authorList>
    </citation>
    <scope>NUCLEOTIDE SEQUENCE [LARGE SCALE GENOMIC DNA]</scope>
</reference>
<dbReference type="Pfam" id="PF03798">
    <property type="entry name" value="TRAM_LAG1_CLN8"/>
    <property type="match status" value="1"/>
</dbReference>
<comment type="subcellular location">
    <subcellularLocation>
        <location evidence="1">Membrane</location>
        <topology evidence="1">Multi-pass membrane protein</topology>
    </subcellularLocation>
</comment>